<proteinExistence type="inferred from homology"/>
<keyword evidence="14" id="KW-0732">Signal</keyword>
<dbReference type="InterPro" id="IPR015876">
    <property type="entry name" value="Acyl-CoA_DS"/>
</dbReference>
<evidence type="ECO:0000256" key="5">
    <source>
        <dbReference type="ARBA" id="ARBA00022832"/>
    </source>
</evidence>
<evidence type="ECO:0000256" key="11">
    <source>
        <dbReference type="ARBA" id="ARBA00023160"/>
    </source>
</evidence>
<keyword evidence="8" id="KW-0408">Iron</keyword>
<keyword evidence="4 12" id="KW-0812">Transmembrane</keyword>
<comment type="similarity">
    <text evidence="2 12">Belongs to the fatty acid desaturase type 1 family.</text>
</comment>
<evidence type="ECO:0000259" key="15">
    <source>
        <dbReference type="Pfam" id="PF00487"/>
    </source>
</evidence>
<dbReference type="Proteomes" id="UP001235939">
    <property type="component" value="Chromosome 15"/>
</dbReference>
<evidence type="ECO:0000256" key="10">
    <source>
        <dbReference type="ARBA" id="ARBA00023136"/>
    </source>
</evidence>
<comment type="subcellular location">
    <subcellularLocation>
        <location evidence="1">Membrane</location>
        <topology evidence="1">Multi-pass membrane protein</topology>
    </subcellularLocation>
</comment>
<dbReference type="CDD" id="cd03505">
    <property type="entry name" value="Delta9-FADS-like"/>
    <property type="match status" value="1"/>
</dbReference>
<dbReference type="PANTHER" id="PTHR11351">
    <property type="entry name" value="ACYL-COA DESATURASE"/>
    <property type="match status" value="1"/>
</dbReference>
<keyword evidence="7 12" id="KW-0560">Oxidoreductase</keyword>
<comment type="domain">
    <text evidence="12">The histidine box domains are involved in binding the catalytic metal ions.</text>
</comment>
<feature type="chain" id="PRO_5045268344" evidence="14">
    <location>
        <begin position="18"/>
        <end position="271"/>
    </location>
</feature>
<keyword evidence="5" id="KW-0276">Fatty acid metabolism</keyword>
<evidence type="ECO:0000256" key="9">
    <source>
        <dbReference type="ARBA" id="ARBA00023098"/>
    </source>
</evidence>
<evidence type="ECO:0000256" key="14">
    <source>
        <dbReference type="SAM" id="SignalP"/>
    </source>
</evidence>
<sequence length="271" mass="31763">MLMVCTVMLLVFYSGHCITAGHHRLWTHKSYKAKLPLRIFYMIGSCIAGQNDIYTWVRDHRMHHKYVDTDADPHNIQRGFFFAHMGWLMCKKHPDVTEKGNTVDMSDVLADPVVQFQRRYYKRLVVLFSLIIPTLIGVYGLGESVHVSFCTLAMGRYMLVLHGTWTVNSLAHYIGYQPFDRTQEARDNLFVSFFAMGEGWHNYHHVFPWDYSTSELGYYYNYSKVFIDLMAKIGQAYDLRTATLAQMNRWKNTKGDGKERWYTVSKPQHKD</sequence>
<comment type="cofactor">
    <cofactor evidence="12">
        <name>Fe(2+)</name>
        <dbReference type="ChEBI" id="CHEBI:29033"/>
    </cofactor>
</comment>
<evidence type="ECO:0000256" key="7">
    <source>
        <dbReference type="ARBA" id="ARBA00023002"/>
    </source>
</evidence>
<evidence type="ECO:0000256" key="4">
    <source>
        <dbReference type="ARBA" id="ARBA00022692"/>
    </source>
</evidence>
<evidence type="ECO:0000256" key="2">
    <source>
        <dbReference type="ARBA" id="ARBA00009295"/>
    </source>
</evidence>
<feature type="transmembrane region" description="Helical" evidence="13">
    <location>
        <begin position="124"/>
        <end position="142"/>
    </location>
</feature>
<keyword evidence="9" id="KW-0443">Lipid metabolism</keyword>
<keyword evidence="6 13" id="KW-1133">Transmembrane helix</keyword>
<keyword evidence="11 12" id="KW-0275">Fatty acid biosynthesis</keyword>
<evidence type="ECO:0000256" key="3">
    <source>
        <dbReference type="ARBA" id="ARBA00022516"/>
    </source>
</evidence>
<dbReference type="PRINTS" id="PR00075">
    <property type="entry name" value="FACDDSATRASE"/>
</dbReference>
<dbReference type="PANTHER" id="PTHR11351:SF31">
    <property type="entry name" value="DESATURASE 1, ISOFORM A-RELATED"/>
    <property type="match status" value="1"/>
</dbReference>
<feature type="signal peptide" evidence="14">
    <location>
        <begin position="1"/>
        <end position="17"/>
    </location>
</feature>
<gene>
    <name evidence="16" type="ORF">LAZ67_15001581</name>
</gene>
<keyword evidence="3 12" id="KW-0444">Lipid biosynthesis</keyword>
<evidence type="ECO:0000313" key="16">
    <source>
        <dbReference type="EMBL" id="UYV77572.1"/>
    </source>
</evidence>
<evidence type="ECO:0000256" key="1">
    <source>
        <dbReference type="ARBA" id="ARBA00004141"/>
    </source>
</evidence>
<evidence type="ECO:0000313" key="17">
    <source>
        <dbReference type="Proteomes" id="UP001235939"/>
    </source>
</evidence>
<protein>
    <submittedName>
        <fullName evidence="16">SCD</fullName>
    </submittedName>
</protein>
<evidence type="ECO:0000256" key="6">
    <source>
        <dbReference type="ARBA" id="ARBA00022989"/>
    </source>
</evidence>
<dbReference type="Pfam" id="PF00487">
    <property type="entry name" value="FA_desaturase"/>
    <property type="match status" value="1"/>
</dbReference>
<evidence type="ECO:0000256" key="12">
    <source>
        <dbReference type="RuleBase" id="RU000581"/>
    </source>
</evidence>
<feature type="domain" description="Fatty acid desaturase" evidence="15">
    <location>
        <begin position="7"/>
        <end position="220"/>
    </location>
</feature>
<evidence type="ECO:0000256" key="13">
    <source>
        <dbReference type="SAM" id="Phobius"/>
    </source>
</evidence>
<keyword evidence="10 13" id="KW-0472">Membrane</keyword>
<accession>A0ABY6LAV9</accession>
<evidence type="ECO:0000256" key="8">
    <source>
        <dbReference type="ARBA" id="ARBA00023004"/>
    </source>
</evidence>
<name>A0ABY6LAV9_9ARAC</name>
<dbReference type="EMBL" id="CP092877">
    <property type="protein sequence ID" value="UYV77572.1"/>
    <property type="molecule type" value="Genomic_DNA"/>
</dbReference>
<reference evidence="16 17" key="1">
    <citation type="submission" date="2022-01" db="EMBL/GenBank/DDBJ databases">
        <title>A chromosomal length assembly of Cordylochernes scorpioides.</title>
        <authorList>
            <person name="Zeh D."/>
            <person name="Zeh J."/>
        </authorList>
    </citation>
    <scope>NUCLEOTIDE SEQUENCE [LARGE SCALE GENOMIC DNA]</scope>
    <source>
        <strain evidence="16">IN4F17</strain>
        <tissue evidence="16">Whole Body</tissue>
    </source>
</reference>
<organism evidence="16 17">
    <name type="scientific">Cordylochernes scorpioides</name>
    <dbReference type="NCBI Taxonomy" id="51811"/>
    <lineage>
        <taxon>Eukaryota</taxon>
        <taxon>Metazoa</taxon>
        <taxon>Ecdysozoa</taxon>
        <taxon>Arthropoda</taxon>
        <taxon>Chelicerata</taxon>
        <taxon>Arachnida</taxon>
        <taxon>Pseudoscorpiones</taxon>
        <taxon>Cheliferoidea</taxon>
        <taxon>Chernetidae</taxon>
        <taxon>Cordylochernes</taxon>
    </lineage>
</organism>
<dbReference type="InterPro" id="IPR005804">
    <property type="entry name" value="FA_desaturase_dom"/>
</dbReference>
<keyword evidence="17" id="KW-1185">Reference proteome</keyword>